<keyword evidence="2" id="KW-1185">Reference proteome</keyword>
<evidence type="ECO:0000313" key="2">
    <source>
        <dbReference type="Proteomes" id="UP001163823"/>
    </source>
</evidence>
<reference evidence="1" key="1">
    <citation type="journal article" date="2023" name="Science">
        <title>Elucidation of the pathway for biosynthesis of saponin adjuvants from the soapbark tree.</title>
        <authorList>
            <person name="Reed J."/>
            <person name="Orme A."/>
            <person name="El-Demerdash A."/>
            <person name="Owen C."/>
            <person name="Martin L.B.B."/>
            <person name="Misra R.C."/>
            <person name="Kikuchi S."/>
            <person name="Rejzek M."/>
            <person name="Martin A.C."/>
            <person name="Harkess A."/>
            <person name="Leebens-Mack J."/>
            <person name="Louveau T."/>
            <person name="Stephenson M.J."/>
            <person name="Osbourn A."/>
        </authorList>
    </citation>
    <scope>NUCLEOTIDE SEQUENCE</scope>
    <source>
        <strain evidence="1">S10</strain>
    </source>
</reference>
<name>A0AAD7LPX0_QUISA</name>
<dbReference type="KEGG" id="qsa:O6P43_017201"/>
<comment type="caution">
    <text evidence="1">The sequence shown here is derived from an EMBL/GenBank/DDBJ whole genome shotgun (WGS) entry which is preliminary data.</text>
</comment>
<dbReference type="AlphaFoldDB" id="A0AAD7LPX0"/>
<protein>
    <submittedName>
        <fullName evidence="1">Uncharacterized protein</fullName>
    </submittedName>
</protein>
<evidence type="ECO:0000313" key="1">
    <source>
        <dbReference type="EMBL" id="KAJ7961907.1"/>
    </source>
</evidence>
<proteinExistence type="predicted"/>
<accession>A0AAD7LPX0</accession>
<sequence length="76" mass="8468">MTCWKRPIPALHSSSIFGYFNQSCVSFLPPSILVSCLSILAGHCFQPKPFLAVDSPSFLTEITAFIIKLWKTFISS</sequence>
<dbReference type="EMBL" id="JARAOO010000007">
    <property type="protein sequence ID" value="KAJ7961907.1"/>
    <property type="molecule type" value="Genomic_DNA"/>
</dbReference>
<gene>
    <name evidence="1" type="ORF">O6P43_017201</name>
</gene>
<dbReference type="Proteomes" id="UP001163823">
    <property type="component" value="Chromosome 7"/>
</dbReference>
<organism evidence="1 2">
    <name type="scientific">Quillaja saponaria</name>
    <name type="common">Soap bark tree</name>
    <dbReference type="NCBI Taxonomy" id="32244"/>
    <lineage>
        <taxon>Eukaryota</taxon>
        <taxon>Viridiplantae</taxon>
        <taxon>Streptophyta</taxon>
        <taxon>Embryophyta</taxon>
        <taxon>Tracheophyta</taxon>
        <taxon>Spermatophyta</taxon>
        <taxon>Magnoliopsida</taxon>
        <taxon>eudicotyledons</taxon>
        <taxon>Gunneridae</taxon>
        <taxon>Pentapetalae</taxon>
        <taxon>rosids</taxon>
        <taxon>fabids</taxon>
        <taxon>Fabales</taxon>
        <taxon>Quillajaceae</taxon>
        <taxon>Quillaja</taxon>
    </lineage>
</organism>